<dbReference type="PANTHER" id="PTHR43806:SF65">
    <property type="entry name" value="SERINE PROTEASE APRX"/>
    <property type="match status" value="1"/>
</dbReference>
<dbReference type="Gene3D" id="2.60.40.10">
    <property type="entry name" value="Immunoglobulins"/>
    <property type="match status" value="1"/>
</dbReference>
<dbReference type="InterPro" id="IPR035986">
    <property type="entry name" value="PKD_dom_sf"/>
</dbReference>
<dbReference type="InterPro" id="IPR036852">
    <property type="entry name" value="Peptidase_S8/S53_dom_sf"/>
</dbReference>
<dbReference type="InterPro" id="IPR023828">
    <property type="entry name" value="Peptidase_S8_Ser-AS"/>
</dbReference>
<dbReference type="GO" id="GO:0008233">
    <property type="term" value="F:peptidase activity"/>
    <property type="evidence" value="ECO:0007669"/>
    <property type="project" value="UniProtKB-KW"/>
</dbReference>
<evidence type="ECO:0000256" key="7">
    <source>
        <dbReference type="SAM" id="SignalP"/>
    </source>
</evidence>
<sequence>MHVRLAALALCLGAAALPAGWAAAGPDPGAAAHGAPGDRDHDHVSDDLQGRLARAAAGDRLDLIVTGLGAARAQRAVGRVDRVRPLPIVGGFAARMTAGQARALARTPGVRRVEADGVMHALDDGTDRDFGASLARSDTPGLDGSGVRLCVVDTGIDPQHEQVAPRTVTFKDFVGTRTSAYDDHGHGTHVAGIAAGDGVGGAGAATFRGVAPGATLYAAKVLDSSGSGSDSQVIAGIQWCVAQGVDVITMSLGDTAGGDGTDASSVAVDNAVAAGVVVVVAAGNSGDAPRTINYPGTARGAITVGAVSDWSSPPGTARHDDGTWLAAFSSRGPTTDGRHKPDLAGPGVTVTSAAAGTVSSYSTKSGTSMATPYVAGAVVLGLQAVPAATPAQVRTALESSALDVGVPGKDDEWGAGLVDVRAFVGTLRGDATVLRTPMPAQQHVATTIPTNGSVSVPVVVPTDGVGVPIGVTMTSSGSLVCDPLFGCAITSWSPDNNLELRSPAGTVVARSTCTSSGLSCATGRQETIGWTPTAAGTYTLRAYGKGGAVTLDVSQGPVGSTVSPPPPSTNQPPVAVAGPDRSYKRAKRTNQATFTLDGSLSSDPEGKPLTYSWKLGSTVVGSTAQVTLSRPVGTYTYTLTVQDVGGLTSSDSVTITVTR</sequence>
<feature type="domain" description="Peptidase S8/S53" evidence="8">
    <location>
        <begin position="144"/>
        <end position="416"/>
    </location>
</feature>
<evidence type="ECO:0000313" key="10">
    <source>
        <dbReference type="EMBL" id="MDR7361875.1"/>
    </source>
</evidence>
<evidence type="ECO:0000256" key="3">
    <source>
        <dbReference type="ARBA" id="ARBA00022801"/>
    </source>
</evidence>
<dbReference type="InterPro" id="IPR015500">
    <property type="entry name" value="Peptidase_S8_subtilisin-rel"/>
</dbReference>
<reference evidence="10 11" key="1">
    <citation type="submission" date="2023-07" db="EMBL/GenBank/DDBJ databases">
        <title>Sequencing the genomes of 1000 actinobacteria strains.</title>
        <authorList>
            <person name="Klenk H.-P."/>
        </authorList>
    </citation>
    <scope>NUCLEOTIDE SEQUENCE [LARGE SCALE GENOMIC DNA]</scope>
    <source>
        <strain evidence="10 11">DSM 19426</strain>
    </source>
</reference>
<evidence type="ECO:0000259" key="8">
    <source>
        <dbReference type="Pfam" id="PF00082"/>
    </source>
</evidence>
<keyword evidence="11" id="KW-1185">Reference proteome</keyword>
<dbReference type="Proteomes" id="UP001183648">
    <property type="component" value="Unassembled WGS sequence"/>
</dbReference>
<feature type="active site" description="Charge relay system" evidence="5">
    <location>
        <position position="153"/>
    </location>
</feature>
<keyword evidence="4 5" id="KW-0720">Serine protease</keyword>
<evidence type="ECO:0000256" key="4">
    <source>
        <dbReference type="ARBA" id="ARBA00022825"/>
    </source>
</evidence>
<evidence type="ECO:0000256" key="1">
    <source>
        <dbReference type="ARBA" id="ARBA00011073"/>
    </source>
</evidence>
<keyword evidence="7" id="KW-0732">Signal</keyword>
<dbReference type="EC" id="3.4.21.-" evidence="10"/>
<proteinExistence type="inferred from homology"/>
<feature type="domain" description="PKD" evidence="9">
    <location>
        <begin position="570"/>
        <end position="657"/>
    </location>
</feature>
<dbReference type="PANTHER" id="PTHR43806">
    <property type="entry name" value="PEPTIDASE S8"/>
    <property type="match status" value="1"/>
</dbReference>
<organism evidence="10 11">
    <name type="scientific">Nocardioides marmoribigeumensis</name>
    <dbReference type="NCBI Taxonomy" id="433649"/>
    <lineage>
        <taxon>Bacteria</taxon>
        <taxon>Bacillati</taxon>
        <taxon>Actinomycetota</taxon>
        <taxon>Actinomycetes</taxon>
        <taxon>Propionibacteriales</taxon>
        <taxon>Nocardioidaceae</taxon>
        <taxon>Nocardioides</taxon>
    </lineage>
</organism>
<dbReference type="PROSITE" id="PS00138">
    <property type="entry name" value="SUBTILASE_SER"/>
    <property type="match status" value="1"/>
</dbReference>
<dbReference type="EMBL" id="JAVDYG010000001">
    <property type="protein sequence ID" value="MDR7361875.1"/>
    <property type="molecule type" value="Genomic_DNA"/>
</dbReference>
<comment type="caution">
    <text evidence="10">The sequence shown here is derived from an EMBL/GenBank/DDBJ whole genome shotgun (WGS) entry which is preliminary data.</text>
</comment>
<feature type="chain" id="PRO_5047179331" evidence="7">
    <location>
        <begin position="25"/>
        <end position="659"/>
    </location>
</feature>
<dbReference type="InterPro" id="IPR050131">
    <property type="entry name" value="Peptidase_S8_subtilisin-like"/>
</dbReference>
<comment type="similarity">
    <text evidence="1 5">Belongs to the peptidase S8 family.</text>
</comment>
<evidence type="ECO:0000313" key="11">
    <source>
        <dbReference type="Proteomes" id="UP001183648"/>
    </source>
</evidence>
<name>A0ABU2BTB3_9ACTN</name>
<dbReference type="InterPro" id="IPR013783">
    <property type="entry name" value="Ig-like_fold"/>
</dbReference>
<evidence type="ECO:0000256" key="6">
    <source>
        <dbReference type="SAM" id="MobiDB-lite"/>
    </source>
</evidence>
<dbReference type="InterPro" id="IPR000601">
    <property type="entry name" value="PKD_dom"/>
</dbReference>
<protein>
    <submittedName>
        <fullName evidence="10">Serine protease AprX</fullName>
        <ecNumber evidence="10">3.4.21.-</ecNumber>
    </submittedName>
</protein>
<dbReference type="Pfam" id="PF00082">
    <property type="entry name" value="Peptidase_S8"/>
    <property type="match status" value="1"/>
</dbReference>
<dbReference type="InterPro" id="IPR000209">
    <property type="entry name" value="Peptidase_S8/S53_dom"/>
</dbReference>
<dbReference type="PROSITE" id="PS51892">
    <property type="entry name" value="SUBTILASE"/>
    <property type="match status" value="1"/>
</dbReference>
<evidence type="ECO:0000259" key="9">
    <source>
        <dbReference type="Pfam" id="PF18911"/>
    </source>
</evidence>
<feature type="active site" description="Charge relay system" evidence="5">
    <location>
        <position position="186"/>
    </location>
</feature>
<accession>A0ABU2BTB3</accession>
<dbReference type="Gene3D" id="3.40.50.200">
    <property type="entry name" value="Peptidase S8/S53 domain"/>
    <property type="match status" value="1"/>
</dbReference>
<feature type="signal peptide" evidence="7">
    <location>
        <begin position="1"/>
        <end position="24"/>
    </location>
</feature>
<keyword evidence="2 5" id="KW-0645">Protease</keyword>
<dbReference type="Pfam" id="PF18911">
    <property type="entry name" value="PKD_4"/>
    <property type="match status" value="1"/>
</dbReference>
<dbReference type="Gene3D" id="2.60.120.380">
    <property type="match status" value="1"/>
</dbReference>
<dbReference type="CDD" id="cd00146">
    <property type="entry name" value="PKD"/>
    <property type="match status" value="1"/>
</dbReference>
<gene>
    <name evidence="10" type="ORF">J2S63_001428</name>
</gene>
<dbReference type="SUPFAM" id="SSF49299">
    <property type="entry name" value="PKD domain"/>
    <property type="match status" value="1"/>
</dbReference>
<feature type="active site" description="Charge relay system" evidence="5">
    <location>
        <position position="368"/>
    </location>
</feature>
<feature type="region of interest" description="Disordered" evidence="6">
    <location>
        <begin position="554"/>
        <end position="576"/>
    </location>
</feature>
<dbReference type="SUPFAM" id="SSF52743">
    <property type="entry name" value="Subtilisin-like"/>
    <property type="match status" value="1"/>
</dbReference>
<evidence type="ECO:0000256" key="2">
    <source>
        <dbReference type="ARBA" id="ARBA00022670"/>
    </source>
</evidence>
<dbReference type="PROSITE" id="PS00137">
    <property type="entry name" value="SUBTILASE_HIS"/>
    <property type="match status" value="1"/>
</dbReference>
<dbReference type="InterPro" id="IPR022398">
    <property type="entry name" value="Peptidase_S8_His-AS"/>
</dbReference>
<dbReference type="RefSeq" id="WP_310300512.1">
    <property type="nucleotide sequence ID" value="NZ_BAAAPS010000008.1"/>
</dbReference>
<dbReference type="PRINTS" id="PR00723">
    <property type="entry name" value="SUBTILISIN"/>
</dbReference>
<evidence type="ECO:0000256" key="5">
    <source>
        <dbReference type="PROSITE-ProRule" id="PRU01240"/>
    </source>
</evidence>
<dbReference type="GO" id="GO:0006508">
    <property type="term" value="P:proteolysis"/>
    <property type="evidence" value="ECO:0007669"/>
    <property type="project" value="UniProtKB-KW"/>
</dbReference>
<keyword evidence="3 5" id="KW-0378">Hydrolase</keyword>